<dbReference type="InParanoid" id="G0NCP4"/>
<evidence type="ECO:0000313" key="2">
    <source>
        <dbReference type="EMBL" id="EGT57611.1"/>
    </source>
</evidence>
<organism evidence="3">
    <name type="scientific">Caenorhabditis brenneri</name>
    <name type="common">Nematode worm</name>
    <dbReference type="NCBI Taxonomy" id="135651"/>
    <lineage>
        <taxon>Eukaryota</taxon>
        <taxon>Metazoa</taxon>
        <taxon>Ecdysozoa</taxon>
        <taxon>Nematoda</taxon>
        <taxon>Chromadorea</taxon>
        <taxon>Rhabditida</taxon>
        <taxon>Rhabditina</taxon>
        <taxon>Rhabditomorpha</taxon>
        <taxon>Rhabditoidea</taxon>
        <taxon>Rhabditidae</taxon>
        <taxon>Peloderinae</taxon>
        <taxon>Caenorhabditis</taxon>
    </lineage>
</organism>
<dbReference type="AlphaFoldDB" id="G0NCP4"/>
<dbReference type="Proteomes" id="UP000008068">
    <property type="component" value="Unassembled WGS sequence"/>
</dbReference>
<name>G0NCP4_CAEBE</name>
<keyword evidence="1" id="KW-0732">Signal</keyword>
<reference evidence="3" key="1">
    <citation type="submission" date="2011-07" db="EMBL/GenBank/DDBJ databases">
        <authorList>
            <consortium name="Caenorhabditis brenneri Sequencing and Analysis Consortium"/>
            <person name="Wilson R.K."/>
        </authorList>
    </citation>
    <scope>NUCLEOTIDE SEQUENCE [LARGE SCALE GENOMIC DNA]</scope>
    <source>
        <strain evidence="3">PB2801</strain>
    </source>
</reference>
<evidence type="ECO:0000313" key="3">
    <source>
        <dbReference type="Proteomes" id="UP000008068"/>
    </source>
</evidence>
<feature type="signal peptide" evidence="1">
    <location>
        <begin position="1"/>
        <end position="18"/>
    </location>
</feature>
<dbReference type="HOGENOM" id="CLU_2199304_0_0_1"/>
<accession>G0NCP4</accession>
<proteinExistence type="predicted"/>
<gene>
    <name evidence="2" type="ORF">CAEBREN_05718</name>
</gene>
<feature type="chain" id="PRO_5003404917" evidence="1">
    <location>
        <begin position="19"/>
        <end position="107"/>
    </location>
</feature>
<protein>
    <submittedName>
        <fullName evidence="2">Uncharacterized protein</fullName>
    </submittedName>
</protein>
<sequence length="107" mass="12304">MSTQLFLLLAVFVVSSIAYRTLPPHDKATPELLAAGMKQEYIDQFFNFERDRRARVVAAWEEEKKTGKKGLQEAAKKKNEEAMVKMHSSWPEKQDAILSNFIVKYLA</sequence>
<dbReference type="InterPro" id="IPR027913">
    <property type="entry name" value="DUF4473"/>
</dbReference>
<evidence type="ECO:0000256" key="1">
    <source>
        <dbReference type="SAM" id="SignalP"/>
    </source>
</evidence>
<dbReference type="EMBL" id="GL379863">
    <property type="protein sequence ID" value="EGT57611.1"/>
    <property type="molecule type" value="Genomic_DNA"/>
</dbReference>
<dbReference type="Pfam" id="PF14747">
    <property type="entry name" value="DUF4473"/>
    <property type="match status" value="1"/>
</dbReference>
<keyword evidence="3" id="KW-1185">Reference proteome</keyword>